<evidence type="ECO:0000256" key="6">
    <source>
        <dbReference type="SAM" id="Coils"/>
    </source>
</evidence>
<dbReference type="Pfam" id="PF02463">
    <property type="entry name" value="SMC_N"/>
    <property type="match status" value="1"/>
</dbReference>
<dbReference type="PANTHER" id="PTHR18937">
    <property type="entry name" value="STRUCTURAL MAINTENANCE OF CHROMOSOMES SMC FAMILY MEMBER"/>
    <property type="match status" value="1"/>
</dbReference>
<proteinExistence type="predicted"/>
<dbReference type="GO" id="GO:0008278">
    <property type="term" value="C:cohesin complex"/>
    <property type="evidence" value="ECO:0007669"/>
    <property type="project" value="TreeGrafter"/>
</dbReference>
<evidence type="ECO:0000313" key="9">
    <source>
        <dbReference type="Proteomes" id="UP000281549"/>
    </source>
</evidence>
<dbReference type="AlphaFoldDB" id="A0A4P9YC93"/>
<protein>
    <recommendedName>
        <fullName evidence="7">RecF/RecN/SMC N-terminal domain-containing protein</fullName>
    </recommendedName>
</protein>
<reference evidence="9" key="1">
    <citation type="journal article" date="2018" name="Nat. Microbiol.">
        <title>Leveraging single-cell genomics to expand the fungal tree of life.</title>
        <authorList>
            <person name="Ahrendt S.R."/>
            <person name="Quandt C.A."/>
            <person name="Ciobanu D."/>
            <person name="Clum A."/>
            <person name="Salamov A."/>
            <person name="Andreopoulos B."/>
            <person name="Cheng J.F."/>
            <person name="Woyke T."/>
            <person name="Pelin A."/>
            <person name="Henrissat B."/>
            <person name="Reynolds N.K."/>
            <person name="Benny G.L."/>
            <person name="Smith M.E."/>
            <person name="James T.Y."/>
            <person name="Grigoriev I.V."/>
        </authorList>
    </citation>
    <scope>NUCLEOTIDE SEQUENCE [LARGE SCALE GENOMIC DNA]</scope>
    <source>
        <strain evidence="9">CSF55</strain>
    </source>
</reference>
<feature type="coiled-coil region" evidence="6">
    <location>
        <begin position="267"/>
        <end position="443"/>
    </location>
</feature>
<dbReference type="Proteomes" id="UP000281549">
    <property type="component" value="Unassembled WGS sequence"/>
</dbReference>
<dbReference type="GO" id="GO:0051301">
    <property type="term" value="P:cell division"/>
    <property type="evidence" value="ECO:0007669"/>
    <property type="project" value="UniProtKB-KW"/>
</dbReference>
<evidence type="ECO:0000259" key="7">
    <source>
        <dbReference type="Pfam" id="PF02463"/>
    </source>
</evidence>
<evidence type="ECO:0000313" key="8">
    <source>
        <dbReference type="EMBL" id="RKP16963.1"/>
    </source>
</evidence>
<dbReference type="GO" id="GO:0005634">
    <property type="term" value="C:nucleus"/>
    <property type="evidence" value="ECO:0007669"/>
    <property type="project" value="UniProtKB-SubCell"/>
</dbReference>
<keyword evidence="5" id="KW-0131">Cell cycle</keyword>
<accession>A0A4P9YC93</accession>
<evidence type="ECO:0000256" key="5">
    <source>
        <dbReference type="ARBA" id="ARBA00023306"/>
    </source>
</evidence>
<comment type="subcellular location">
    <subcellularLocation>
        <location evidence="1">Nucleus</location>
    </subcellularLocation>
</comment>
<keyword evidence="2" id="KW-0132">Cell division</keyword>
<dbReference type="PANTHER" id="PTHR18937:SF12">
    <property type="entry name" value="STRUCTURAL MAINTENANCE OF CHROMOSOMES PROTEIN"/>
    <property type="match status" value="1"/>
</dbReference>
<feature type="non-terminal residue" evidence="8">
    <location>
        <position position="468"/>
    </location>
</feature>
<keyword evidence="4" id="KW-0539">Nucleus</keyword>
<gene>
    <name evidence="8" type="ORF">ROZALSC1DRAFT_24695</name>
</gene>
<dbReference type="Gene3D" id="3.40.50.300">
    <property type="entry name" value="P-loop containing nucleotide triphosphate hydrolases"/>
    <property type="match status" value="1"/>
</dbReference>
<feature type="coiled-coil region" evidence="6">
    <location>
        <begin position="144"/>
        <end position="242"/>
    </location>
</feature>
<organism evidence="8 9">
    <name type="scientific">Rozella allomycis (strain CSF55)</name>
    <dbReference type="NCBI Taxonomy" id="988480"/>
    <lineage>
        <taxon>Eukaryota</taxon>
        <taxon>Fungi</taxon>
        <taxon>Fungi incertae sedis</taxon>
        <taxon>Cryptomycota</taxon>
        <taxon>Cryptomycota incertae sedis</taxon>
        <taxon>Rozella</taxon>
    </lineage>
</organism>
<dbReference type="EMBL" id="ML006114">
    <property type="protein sequence ID" value="RKP16963.1"/>
    <property type="molecule type" value="Genomic_DNA"/>
</dbReference>
<dbReference type="InterPro" id="IPR027417">
    <property type="entry name" value="P-loop_NTPase"/>
</dbReference>
<name>A0A4P9YC93_ROZAC</name>
<evidence type="ECO:0000256" key="1">
    <source>
        <dbReference type="ARBA" id="ARBA00004123"/>
    </source>
</evidence>
<dbReference type="GO" id="GO:0007062">
    <property type="term" value="P:sister chromatid cohesion"/>
    <property type="evidence" value="ECO:0007669"/>
    <property type="project" value="TreeGrafter"/>
</dbReference>
<keyword evidence="6" id="KW-0175">Coiled coil</keyword>
<evidence type="ECO:0000256" key="2">
    <source>
        <dbReference type="ARBA" id="ARBA00022618"/>
    </source>
</evidence>
<dbReference type="GO" id="GO:0003677">
    <property type="term" value="F:DNA binding"/>
    <property type="evidence" value="ECO:0007669"/>
    <property type="project" value="TreeGrafter"/>
</dbReference>
<evidence type="ECO:0000256" key="3">
    <source>
        <dbReference type="ARBA" id="ARBA00022776"/>
    </source>
</evidence>
<evidence type="ECO:0000256" key="4">
    <source>
        <dbReference type="ARBA" id="ARBA00023242"/>
    </source>
</evidence>
<keyword evidence="3" id="KW-0498">Mitosis</keyword>
<feature type="domain" description="RecF/RecN/SMC N-terminal" evidence="7">
    <location>
        <begin position="4"/>
        <end position="120"/>
    </location>
</feature>
<dbReference type="InterPro" id="IPR003395">
    <property type="entry name" value="RecF/RecN/SMC_N"/>
</dbReference>
<dbReference type="SUPFAM" id="SSF52540">
    <property type="entry name" value="P-loop containing nucleoside triphosphate hydrolases"/>
    <property type="match status" value="1"/>
</dbReference>
<sequence length="468" mass="56136">MGRLNSLYVENFKSYNGRHRIGPFSDFTCIIGPNGSGSGCISSSYLGKSNIMDALSFVLGVQAMHLRSKQLKELVYRCGDKSKDAHKAVVEMEYERVGESVMFSRSVQLNGHCEYRIDGKGDVEAIAQRNPKELSNFIEQISGSIEFKEEYDRLKEEMERATEQSTVAFSKRKGMNVEMRQYQEQKEEAERYAELERERDEITIKYLLWRLYHIEKNVESLKEEIEYHGEQVEKNKESYEREEVGMKEKKKDQNRIFKEKLILEKSIKEEEKRIEEKRPEKNKIKEQIRYLNEKKRDLEMKREAMEIEEEEKMKKIKEREEEIKRIELEIEEIKIDKVNMNEQERREFNELNKQENEMNFNERQELEKLNKKIDLIKQEIKFIGIDEKKERREKINSEISNLRIRREKYSKNRIDLLEEKNKLENEIEKNKKIKVALNEQEIQYQERLNLVLENLSEAKINIKTSLKE</sequence>